<dbReference type="Proteomes" id="UP000479000">
    <property type="component" value="Unassembled WGS sequence"/>
</dbReference>
<protein>
    <submittedName>
        <fullName evidence="2">Uncharacterized protein</fullName>
    </submittedName>
</protein>
<organism evidence="2 3">
    <name type="scientific">Nesidiocoris tenuis</name>
    <dbReference type="NCBI Taxonomy" id="355587"/>
    <lineage>
        <taxon>Eukaryota</taxon>
        <taxon>Metazoa</taxon>
        <taxon>Ecdysozoa</taxon>
        <taxon>Arthropoda</taxon>
        <taxon>Hexapoda</taxon>
        <taxon>Insecta</taxon>
        <taxon>Pterygota</taxon>
        <taxon>Neoptera</taxon>
        <taxon>Paraneoptera</taxon>
        <taxon>Hemiptera</taxon>
        <taxon>Heteroptera</taxon>
        <taxon>Panheteroptera</taxon>
        <taxon>Cimicomorpha</taxon>
        <taxon>Miridae</taxon>
        <taxon>Dicyphina</taxon>
        <taxon>Nesidiocoris</taxon>
    </lineage>
</organism>
<feature type="compositionally biased region" description="Basic and acidic residues" evidence="1">
    <location>
        <begin position="11"/>
        <end position="30"/>
    </location>
</feature>
<reference evidence="2 3" key="1">
    <citation type="submission" date="2020-02" db="EMBL/GenBank/DDBJ databases">
        <authorList>
            <person name="Ferguson B K."/>
        </authorList>
    </citation>
    <scope>NUCLEOTIDE SEQUENCE [LARGE SCALE GENOMIC DNA]</scope>
</reference>
<proteinExistence type="predicted"/>
<dbReference type="EMBL" id="CADCXU010014168">
    <property type="protein sequence ID" value="CAB0003910.1"/>
    <property type="molecule type" value="Genomic_DNA"/>
</dbReference>
<evidence type="ECO:0000313" key="3">
    <source>
        <dbReference type="Proteomes" id="UP000479000"/>
    </source>
</evidence>
<keyword evidence="3" id="KW-1185">Reference proteome</keyword>
<evidence type="ECO:0000313" key="2">
    <source>
        <dbReference type="EMBL" id="CAB0003910.1"/>
    </source>
</evidence>
<evidence type="ECO:0000256" key="1">
    <source>
        <dbReference type="SAM" id="MobiDB-lite"/>
    </source>
</evidence>
<name>A0A6H5GL06_9HEMI</name>
<accession>A0A6H5GL06</accession>
<feature type="region of interest" description="Disordered" evidence="1">
    <location>
        <begin position="1"/>
        <end position="63"/>
    </location>
</feature>
<gene>
    <name evidence="2" type="ORF">NTEN_LOCUS9387</name>
</gene>
<dbReference type="AlphaFoldDB" id="A0A6H5GL06"/>
<feature type="compositionally biased region" description="Basic and acidic residues" evidence="1">
    <location>
        <begin position="46"/>
        <end position="58"/>
    </location>
</feature>
<sequence>MSQLGGGKSEGNSKENVVRRPQLKKSELTRLESQAIPRMERRHVRHDQLKLESSEKPKTCGAARTPRNEAFLTSLLNAERCLLSLGDNCETSARLPNLTNSFRKIPTQKFAIRSRMFLEIHNAKIQRAPGGGCAAVDIVNRPDETNISGTAVAEPALHHILHLRPAVLPVAPPGEGRGRRCQAR</sequence>